<comment type="subcellular location">
    <subcellularLocation>
        <location evidence="1">Cell membrane</location>
        <topology evidence="1">Multi-pass membrane protein</topology>
    </subcellularLocation>
</comment>
<evidence type="ECO:0000256" key="2">
    <source>
        <dbReference type="ARBA" id="ARBA00005327"/>
    </source>
</evidence>
<keyword evidence="7 8" id="KW-0675">Receptor</keyword>
<dbReference type="GO" id="GO:0005886">
    <property type="term" value="C:plasma membrane"/>
    <property type="evidence" value="ECO:0007669"/>
    <property type="project" value="UniProtKB-SubCell"/>
</dbReference>
<dbReference type="Pfam" id="PF06151">
    <property type="entry name" value="Trehalose_recp"/>
    <property type="match status" value="2"/>
</dbReference>
<dbReference type="AlphaFoldDB" id="A0A8K0P460"/>
<evidence type="ECO:0000256" key="4">
    <source>
        <dbReference type="ARBA" id="ARBA00022692"/>
    </source>
</evidence>
<dbReference type="InterPro" id="IPR009318">
    <property type="entry name" value="Gustatory_rcpt"/>
</dbReference>
<protein>
    <recommendedName>
        <fullName evidence="8">Gustatory receptor</fullName>
    </recommendedName>
</protein>
<keyword evidence="3" id="KW-1003">Cell membrane</keyword>
<dbReference type="GO" id="GO:0050916">
    <property type="term" value="P:sensory perception of sweet taste"/>
    <property type="evidence" value="ECO:0007669"/>
    <property type="project" value="UniProtKB-ARBA"/>
</dbReference>
<proteinExistence type="inferred from homology"/>
<evidence type="ECO:0000256" key="5">
    <source>
        <dbReference type="ARBA" id="ARBA00022989"/>
    </source>
</evidence>
<evidence type="ECO:0000256" key="7">
    <source>
        <dbReference type="ARBA" id="ARBA00023170"/>
    </source>
</evidence>
<feature type="transmembrane region" description="Helical" evidence="9">
    <location>
        <begin position="319"/>
        <end position="340"/>
    </location>
</feature>
<feature type="transmembrane region" description="Helical" evidence="9">
    <location>
        <begin position="352"/>
        <end position="374"/>
    </location>
</feature>
<dbReference type="GO" id="GO:0008527">
    <property type="term" value="F:taste receptor activity"/>
    <property type="evidence" value="ECO:0007669"/>
    <property type="project" value="InterPro"/>
</dbReference>
<organism evidence="10 11">
    <name type="scientific">Ladona fulva</name>
    <name type="common">Scarce chaser dragonfly</name>
    <name type="synonym">Libellula fulva</name>
    <dbReference type="NCBI Taxonomy" id="123851"/>
    <lineage>
        <taxon>Eukaryota</taxon>
        <taxon>Metazoa</taxon>
        <taxon>Ecdysozoa</taxon>
        <taxon>Arthropoda</taxon>
        <taxon>Hexapoda</taxon>
        <taxon>Insecta</taxon>
        <taxon>Pterygota</taxon>
        <taxon>Palaeoptera</taxon>
        <taxon>Odonata</taxon>
        <taxon>Epiprocta</taxon>
        <taxon>Anisoptera</taxon>
        <taxon>Libelluloidea</taxon>
        <taxon>Libellulidae</taxon>
        <taxon>Ladona</taxon>
    </lineage>
</organism>
<dbReference type="EMBL" id="KZ308617">
    <property type="protein sequence ID" value="KAG8232432.1"/>
    <property type="molecule type" value="Genomic_DNA"/>
</dbReference>
<keyword evidence="6 9" id="KW-0472">Membrane</keyword>
<dbReference type="PANTHER" id="PTHR21421:SF29">
    <property type="entry name" value="GUSTATORY RECEPTOR 5A FOR TREHALOSE-RELATED"/>
    <property type="match status" value="1"/>
</dbReference>
<evidence type="ECO:0000256" key="3">
    <source>
        <dbReference type="ARBA" id="ARBA00022475"/>
    </source>
</evidence>
<evidence type="ECO:0000256" key="9">
    <source>
        <dbReference type="SAM" id="Phobius"/>
    </source>
</evidence>
<evidence type="ECO:0000256" key="8">
    <source>
        <dbReference type="PIRNR" id="PIRNR038981"/>
    </source>
</evidence>
<dbReference type="PIRSF" id="PIRSF038981">
    <property type="entry name" value="GRP"/>
    <property type="match status" value="1"/>
</dbReference>
<comment type="similarity">
    <text evidence="2">Belongs to the insect chemoreceptor superfamily. Gustatory receptor (GR) family. Gr5a subfamily.</text>
</comment>
<feature type="transmembrane region" description="Helical" evidence="9">
    <location>
        <begin position="139"/>
        <end position="158"/>
    </location>
</feature>
<evidence type="ECO:0000256" key="6">
    <source>
        <dbReference type="ARBA" id="ARBA00023136"/>
    </source>
</evidence>
<keyword evidence="8" id="KW-0807">Transducer</keyword>
<feature type="transmembrane region" description="Helical" evidence="9">
    <location>
        <begin position="246"/>
        <end position="271"/>
    </location>
</feature>
<accession>A0A8K0P460</accession>
<dbReference type="OrthoDB" id="5800391at2759"/>
<keyword evidence="5 9" id="KW-1133">Transmembrane helix</keyword>
<dbReference type="Proteomes" id="UP000792457">
    <property type="component" value="Unassembled WGS sequence"/>
</dbReference>
<evidence type="ECO:0000313" key="10">
    <source>
        <dbReference type="EMBL" id="KAG8232432.1"/>
    </source>
</evidence>
<feature type="transmembrane region" description="Helical" evidence="9">
    <location>
        <begin position="422"/>
        <end position="440"/>
    </location>
</feature>
<dbReference type="GO" id="GO:0007165">
    <property type="term" value="P:signal transduction"/>
    <property type="evidence" value="ECO:0007669"/>
    <property type="project" value="UniProtKB-KW"/>
</dbReference>
<gene>
    <name evidence="10" type="primary">Gr1</name>
    <name evidence="10" type="ORF">J437_LFUL019817</name>
</gene>
<sequence length="448" mass="51583">MFHKKNKRRRGKQESFSFRKIYPFPFSRNRRDGSPHLHTLKTEHNGLIQQNPPLEWTVEALLPTIKLAVYFGLLPVSIMTLHHANEKFVLYNFRWFSFRTFGTILLLFCLIVIETTALLYMVTGFYYSTKLETIELTTAGAAFYGYSVVSTIIFFRLATKLRHILDAWHQSEAPLLLHLENSDSYELLKGGPDNVSIKKQKKINSRKSIYTAEDHFSLRVLESFSRRSHWFVYEQTKYAAWKGLSLVFISFVATFIWNFTDLFIMIISLALSTRFKQLNSKLRLVSGKALSPKHWEGLRRQYASLSDLSRILDDNLNGMTFFSIASNLYFICIQLLSGLVTSTERTVDKSAFYFYSFGFLVGRAAAVILIASSINQETLNTPKHLYSCPHYSYCKEQRFMMEVTTDSVALSGLNLFNITRNFLLAVAGAVVTYEIVLLQFETTNTNPS</sequence>
<comment type="caution">
    <text evidence="10">The sequence shown here is derived from an EMBL/GenBank/DDBJ whole genome shotgun (WGS) entry which is preliminary data.</text>
</comment>
<evidence type="ECO:0000256" key="1">
    <source>
        <dbReference type="ARBA" id="ARBA00004651"/>
    </source>
</evidence>
<reference evidence="10" key="2">
    <citation type="submission" date="2017-10" db="EMBL/GenBank/DDBJ databases">
        <title>Ladona fulva Genome sequencing and assembly.</title>
        <authorList>
            <person name="Murali S."/>
            <person name="Richards S."/>
            <person name="Bandaranaike D."/>
            <person name="Bellair M."/>
            <person name="Blankenburg K."/>
            <person name="Chao H."/>
            <person name="Dinh H."/>
            <person name="Doddapaneni H."/>
            <person name="Dugan-Rocha S."/>
            <person name="Elkadiri S."/>
            <person name="Gnanaolivu R."/>
            <person name="Hernandez B."/>
            <person name="Skinner E."/>
            <person name="Javaid M."/>
            <person name="Lee S."/>
            <person name="Li M."/>
            <person name="Ming W."/>
            <person name="Munidasa M."/>
            <person name="Muniz J."/>
            <person name="Nguyen L."/>
            <person name="Hughes D."/>
            <person name="Osuji N."/>
            <person name="Pu L.-L."/>
            <person name="Puazo M."/>
            <person name="Qu C."/>
            <person name="Quiroz J."/>
            <person name="Raj R."/>
            <person name="Weissenberger G."/>
            <person name="Xin Y."/>
            <person name="Zou X."/>
            <person name="Han Y."/>
            <person name="Worley K."/>
            <person name="Muzny D."/>
            <person name="Gibbs R."/>
        </authorList>
    </citation>
    <scope>NUCLEOTIDE SEQUENCE</scope>
    <source>
        <strain evidence="10">Sampled in the wild</strain>
    </source>
</reference>
<reference evidence="10" key="1">
    <citation type="submission" date="2013-04" db="EMBL/GenBank/DDBJ databases">
        <authorList>
            <person name="Qu J."/>
            <person name="Murali S.C."/>
            <person name="Bandaranaike D."/>
            <person name="Bellair M."/>
            <person name="Blankenburg K."/>
            <person name="Chao H."/>
            <person name="Dinh H."/>
            <person name="Doddapaneni H."/>
            <person name="Downs B."/>
            <person name="Dugan-Rocha S."/>
            <person name="Elkadiri S."/>
            <person name="Gnanaolivu R.D."/>
            <person name="Hernandez B."/>
            <person name="Javaid M."/>
            <person name="Jayaseelan J.C."/>
            <person name="Lee S."/>
            <person name="Li M."/>
            <person name="Ming W."/>
            <person name="Munidasa M."/>
            <person name="Muniz J."/>
            <person name="Nguyen L."/>
            <person name="Ongeri F."/>
            <person name="Osuji N."/>
            <person name="Pu L.-L."/>
            <person name="Puazo M."/>
            <person name="Qu C."/>
            <person name="Quiroz J."/>
            <person name="Raj R."/>
            <person name="Weissenberger G."/>
            <person name="Xin Y."/>
            <person name="Zou X."/>
            <person name="Han Y."/>
            <person name="Richards S."/>
            <person name="Worley K."/>
            <person name="Muzny D."/>
            <person name="Gibbs R."/>
        </authorList>
    </citation>
    <scope>NUCLEOTIDE SEQUENCE</scope>
    <source>
        <strain evidence="10">Sampled in the wild</strain>
    </source>
</reference>
<name>A0A8K0P460_LADFU</name>
<evidence type="ECO:0000313" key="11">
    <source>
        <dbReference type="Proteomes" id="UP000792457"/>
    </source>
</evidence>
<keyword evidence="11" id="KW-1185">Reference proteome</keyword>
<keyword evidence="4 9" id="KW-0812">Transmembrane</keyword>
<comment type="function">
    <text evidence="8">Plays a role in the sugar gustatory response.</text>
</comment>
<feature type="transmembrane region" description="Helical" evidence="9">
    <location>
        <begin position="104"/>
        <end position="127"/>
    </location>
</feature>
<dbReference type="PANTHER" id="PTHR21421">
    <property type="entry name" value="GUSTATORY RECEPTOR"/>
    <property type="match status" value="1"/>
</dbReference>